<protein>
    <recommendedName>
        <fullName evidence="3">TerB family tellurite resistance protein</fullName>
    </recommendedName>
</protein>
<sequence length="154" mass="17156">MFGFFESEQCKKARSHIHNLASLARVDGHIDEREMNFLVSVGKKNGLSASDVRNVVAQAQQHTLALPDNDSERFDQIFDLVDMMLADGVVDDNEMDFCIDMAEKLGFRKAIVGVLVRKISMGVRDGLPREQIKNESEAFLNFKGEGTATHGRGL</sequence>
<dbReference type="CDD" id="cd07177">
    <property type="entry name" value="terB_like"/>
    <property type="match status" value="1"/>
</dbReference>
<dbReference type="SUPFAM" id="SSF158682">
    <property type="entry name" value="TerB-like"/>
    <property type="match status" value="1"/>
</dbReference>
<proteinExistence type="predicted"/>
<dbReference type="Proteomes" id="UP000054223">
    <property type="component" value="Unassembled WGS sequence"/>
</dbReference>
<comment type="caution">
    <text evidence="1">The sequence shown here is derived from an EMBL/GenBank/DDBJ whole genome shotgun (WGS) entry which is preliminary data.</text>
</comment>
<dbReference type="Gene3D" id="1.10.3680.10">
    <property type="entry name" value="TerB-like"/>
    <property type="match status" value="1"/>
</dbReference>
<organism evidence="1 2">
    <name type="scientific">Solirubrum puertoriconensis</name>
    <dbReference type="NCBI Taxonomy" id="1751427"/>
    <lineage>
        <taxon>Bacteria</taxon>
        <taxon>Pseudomonadati</taxon>
        <taxon>Bacteroidota</taxon>
        <taxon>Cytophagia</taxon>
        <taxon>Cytophagales</taxon>
    </lineage>
</organism>
<keyword evidence="2" id="KW-1185">Reference proteome</keyword>
<dbReference type="InterPro" id="IPR029024">
    <property type="entry name" value="TerB-like"/>
</dbReference>
<dbReference type="EMBL" id="LNAL01000006">
    <property type="protein sequence ID" value="KUG08631.1"/>
    <property type="molecule type" value="Genomic_DNA"/>
</dbReference>
<dbReference type="AlphaFoldDB" id="A0A9X0HME4"/>
<dbReference type="OrthoDB" id="851603at2"/>
<evidence type="ECO:0008006" key="3">
    <source>
        <dbReference type="Google" id="ProtNLM"/>
    </source>
</evidence>
<name>A0A9X0HME4_SOLP1</name>
<reference evidence="1 2" key="1">
    <citation type="submission" date="2015-11" db="EMBL/GenBank/DDBJ databases">
        <title>Solirubrum puertoriconensis gen. nov. an environmental bacteria isolated in Puerto Rico.</title>
        <authorList>
            <person name="Cuebas-Irizarry M.F."/>
            <person name="Montalvo-Rodriguez R."/>
        </authorList>
    </citation>
    <scope>NUCLEOTIDE SEQUENCE [LARGE SCALE GENOMIC DNA]</scope>
    <source>
        <strain evidence="1 2">MC1A</strain>
    </source>
</reference>
<evidence type="ECO:0000313" key="1">
    <source>
        <dbReference type="EMBL" id="KUG08631.1"/>
    </source>
</evidence>
<accession>A0A9X0HME4</accession>
<dbReference type="RefSeq" id="WP_059070294.1">
    <property type="nucleotide sequence ID" value="NZ_LNAL01000006.1"/>
</dbReference>
<gene>
    <name evidence="1" type="ORF">ASU33_10820</name>
</gene>
<evidence type="ECO:0000313" key="2">
    <source>
        <dbReference type="Proteomes" id="UP000054223"/>
    </source>
</evidence>